<dbReference type="OrthoDB" id="3174593at2"/>
<comment type="caution">
    <text evidence="3">The sequence shown here is derived from an EMBL/GenBank/DDBJ whole genome shotgun (WGS) entry which is preliminary data.</text>
</comment>
<dbReference type="SUPFAM" id="SSF47413">
    <property type="entry name" value="lambda repressor-like DNA-binding domains"/>
    <property type="match status" value="1"/>
</dbReference>
<dbReference type="CDD" id="cd00093">
    <property type="entry name" value="HTH_XRE"/>
    <property type="match status" value="1"/>
</dbReference>
<dbReference type="PANTHER" id="PTHR36924">
    <property type="entry name" value="ANTITOXIN HIGA-1"/>
    <property type="match status" value="1"/>
</dbReference>
<dbReference type="eggNOG" id="COG3093">
    <property type="taxonomic scope" value="Bacteria"/>
</dbReference>
<dbReference type="RefSeq" id="WP_006503537.1">
    <property type="nucleotide sequence ID" value="NZ_BAGZ01000016.1"/>
</dbReference>
<dbReference type="InterPro" id="IPR013430">
    <property type="entry name" value="Toxin_antidote_HigA"/>
</dbReference>
<dbReference type="AlphaFoldDB" id="K6VTV9"/>
<gene>
    <name evidence="3" type="ORF">AUCHE_16_02030</name>
</gene>
<keyword evidence="4" id="KW-1185">Reference proteome</keyword>
<organism evidence="3 4">
    <name type="scientific">Austwickia chelonae NBRC 105200</name>
    <dbReference type="NCBI Taxonomy" id="1184607"/>
    <lineage>
        <taxon>Bacteria</taxon>
        <taxon>Bacillati</taxon>
        <taxon>Actinomycetota</taxon>
        <taxon>Actinomycetes</taxon>
        <taxon>Micrococcales</taxon>
        <taxon>Dermatophilaceae</taxon>
        <taxon>Austwickia</taxon>
    </lineage>
</organism>
<dbReference type="InterPro" id="IPR010982">
    <property type="entry name" value="Lambda_DNA-bd_dom_sf"/>
</dbReference>
<evidence type="ECO:0000259" key="2">
    <source>
        <dbReference type="PROSITE" id="PS50943"/>
    </source>
</evidence>
<keyword evidence="1" id="KW-0238">DNA-binding</keyword>
<reference evidence="3 4" key="1">
    <citation type="submission" date="2012-08" db="EMBL/GenBank/DDBJ databases">
        <title>Whole genome shotgun sequence of Austwickia chelonae NBRC 105200.</title>
        <authorList>
            <person name="Yoshida I."/>
            <person name="Hosoyama A."/>
            <person name="Tsuchikane K."/>
            <person name="Katsumata H."/>
            <person name="Ando Y."/>
            <person name="Ohji S."/>
            <person name="Hamada M."/>
            <person name="Tamura T."/>
            <person name="Yamazoe A."/>
            <person name="Yamazaki S."/>
            <person name="Fujita N."/>
        </authorList>
    </citation>
    <scope>NUCLEOTIDE SEQUENCE [LARGE SCALE GENOMIC DNA]</scope>
    <source>
        <strain evidence="3 4">NBRC 105200</strain>
    </source>
</reference>
<dbReference type="Proteomes" id="UP000008495">
    <property type="component" value="Unassembled WGS sequence"/>
</dbReference>
<dbReference type="EMBL" id="BAGZ01000016">
    <property type="protein sequence ID" value="GAB78780.1"/>
    <property type="molecule type" value="Genomic_DNA"/>
</dbReference>
<protein>
    <submittedName>
        <fullName evidence="3">Putative transcriptional regulator</fullName>
    </submittedName>
</protein>
<feature type="domain" description="HTH cro/C1-type" evidence="2">
    <location>
        <begin position="15"/>
        <end position="69"/>
    </location>
</feature>
<name>K6VTV9_9MICO</name>
<evidence type="ECO:0000313" key="4">
    <source>
        <dbReference type="Proteomes" id="UP000008495"/>
    </source>
</evidence>
<dbReference type="PROSITE" id="PS50943">
    <property type="entry name" value="HTH_CROC1"/>
    <property type="match status" value="1"/>
</dbReference>
<dbReference type="NCBIfam" id="TIGR02607">
    <property type="entry name" value="antidote_HigA"/>
    <property type="match status" value="1"/>
</dbReference>
<dbReference type="SMART" id="SM00530">
    <property type="entry name" value="HTH_XRE"/>
    <property type="match status" value="1"/>
</dbReference>
<dbReference type="Pfam" id="PF01381">
    <property type="entry name" value="HTH_3"/>
    <property type="match status" value="1"/>
</dbReference>
<dbReference type="Gene3D" id="1.10.260.40">
    <property type="entry name" value="lambda repressor-like DNA-binding domains"/>
    <property type="match status" value="1"/>
</dbReference>
<dbReference type="PANTHER" id="PTHR36924:SF1">
    <property type="entry name" value="ANTITOXIN HIGA-1"/>
    <property type="match status" value="1"/>
</dbReference>
<sequence length="366" mass="39996">MSTDLAMAFPPGEFLAEELEARGWTQADFAEIIGRPAQLVSGIVSGKKEITRDTALDFAAAFNTSAEYWLNLQNLFELKLKQSDPAAASRAEDVKTRARMNELAPVAVLRRRGVLPEGTLKEQVSALCDLLEIRSLTDEPTWAAAAKRQNHGSPVTPTQQAWVAITRGRARTMTVEGYDHDGLISRAEGLSRRVLAGSDFVGLPSLFAEVGVRLVYEEALPGSRIDGAAFLLNGDPNQPVIALSGRGKRFDKVLFTLLHEVAHVVNGDLDGPVPLIDEDGGSHSDREEAANKKARGWCLPEEISPPVVIRRPWVKAEATRLGVHPLLLVGRLQKEGKLDWRTELVRGAENVDSQLARWNLHAGGDQ</sequence>
<accession>K6VTV9</accession>
<evidence type="ECO:0000313" key="3">
    <source>
        <dbReference type="EMBL" id="GAB78780.1"/>
    </source>
</evidence>
<proteinExistence type="predicted"/>
<dbReference type="STRING" id="100225.SAMN05421595_2433"/>
<evidence type="ECO:0000256" key="1">
    <source>
        <dbReference type="ARBA" id="ARBA00023125"/>
    </source>
</evidence>
<dbReference type="GO" id="GO:0003677">
    <property type="term" value="F:DNA binding"/>
    <property type="evidence" value="ECO:0007669"/>
    <property type="project" value="UniProtKB-KW"/>
</dbReference>
<dbReference type="InterPro" id="IPR001387">
    <property type="entry name" value="Cro/C1-type_HTH"/>
</dbReference>